<dbReference type="InterPro" id="IPR003448">
    <property type="entry name" value="Mopterin_biosynth_MoaE"/>
</dbReference>
<organism evidence="1 2">
    <name type="scientific">Allocatelliglobosispora scoriae</name>
    <dbReference type="NCBI Taxonomy" id="643052"/>
    <lineage>
        <taxon>Bacteria</taxon>
        <taxon>Bacillati</taxon>
        <taxon>Actinomycetota</taxon>
        <taxon>Actinomycetes</taxon>
        <taxon>Micromonosporales</taxon>
        <taxon>Micromonosporaceae</taxon>
        <taxon>Allocatelliglobosispora</taxon>
    </lineage>
</organism>
<accession>A0A841BUY1</accession>
<dbReference type="EMBL" id="JACHMN010000002">
    <property type="protein sequence ID" value="MBB5870969.1"/>
    <property type="molecule type" value="Genomic_DNA"/>
</dbReference>
<dbReference type="AlphaFoldDB" id="A0A841BUY1"/>
<name>A0A841BUY1_9ACTN</name>
<evidence type="ECO:0000313" key="2">
    <source>
        <dbReference type="Proteomes" id="UP000587527"/>
    </source>
</evidence>
<sequence>MIVIAKITTDALDPAEHEKAVGDSRAGAVVSFVGIVRDHDQGRAVVSLSYEGHPTAEDVLYGVAREITADPAIIAVAVSHRVGPLNIGDVALVASVASAHRQAAFLCCAQLVDRVKEVLPIWKHQLFTDGTDEWVNCP</sequence>
<dbReference type="InterPro" id="IPR036563">
    <property type="entry name" value="MoaE_sf"/>
</dbReference>
<dbReference type="CDD" id="cd00756">
    <property type="entry name" value="MoaE"/>
    <property type="match status" value="1"/>
</dbReference>
<dbReference type="EC" id="2.8.1.12" evidence="1"/>
<dbReference type="SUPFAM" id="SSF54690">
    <property type="entry name" value="Molybdopterin synthase subunit MoaE"/>
    <property type="match status" value="1"/>
</dbReference>
<dbReference type="Pfam" id="PF02391">
    <property type="entry name" value="MoaE"/>
    <property type="match status" value="1"/>
</dbReference>
<dbReference type="Proteomes" id="UP000587527">
    <property type="component" value="Unassembled WGS sequence"/>
</dbReference>
<comment type="caution">
    <text evidence="1">The sequence shown here is derived from an EMBL/GenBank/DDBJ whole genome shotgun (WGS) entry which is preliminary data.</text>
</comment>
<dbReference type="Gene3D" id="3.90.1170.40">
    <property type="entry name" value="Molybdopterin biosynthesis MoaE subunit"/>
    <property type="match status" value="1"/>
</dbReference>
<dbReference type="RefSeq" id="WP_221469968.1">
    <property type="nucleotide sequence ID" value="NZ_JACHMN010000002.1"/>
</dbReference>
<gene>
    <name evidence="1" type="ORF">F4553_004348</name>
</gene>
<proteinExistence type="predicted"/>
<dbReference type="GO" id="GO:0006777">
    <property type="term" value="P:Mo-molybdopterin cofactor biosynthetic process"/>
    <property type="evidence" value="ECO:0007669"/>
    <property type="project" value="InterPro"/>
</dbReference>
<evidence type="ECO:0000313" key="1">
    <source>
        <dbReference type="EMBL" id="MBB5870969.1"/>
    </source>
</evidence>
<keyword evidence="2" id="KW-1185">Reference proteome</keyword>
<reference evidence="1 2" key="1">
    <citation type="submission" date="2020-08" db="EMBL/GenBank/DDBJ databases">
        <title>Sequencing the genomes of 1000 actinobacteria strains.</title>
        <authorList>
            <person name="Klenk H.-P."/>
        </authorList>
    </citation>
    <scope>NUCLEOTIDE SEQUENCE [LARGE SCALE GENOMIC DNA]</scope>
    <source>
        <strain evidence="1 2">DSM 45362</strain>
    </source>
</reference>
<keyword evidence="1" id="KW-0808">Transferase</keyword>
<dbReference type="PANTHER" id="PTHR23404">
    <property type="entry name" value="MOLYBDOPTERIN SYNTHASE RELATED"/>
    <property type="match status" value="1"/>
</dbReference>
<protein>
    <submittedName>
        <fullName evidence="1">Molybdopterin synthase catalytic subunit</fullName>
        <ecNumber evidence="1">2.8.1.12</ecNumber>
    </submittedName>
</protein>
<dbReference type="GO" id="GO:0030366">
    <property type="term" value="F:molybdopterin synthase activity"/>
    <property type="evidence" value="ECO:0007669"/>
    <property type="project" value="UniProtKB-EC"/>
</dbReference>